<dbReference type="OrthoDB" id="9795264at2"/>
<dbReference type="InterPro" id="IPR021321">
    <property type="entry name" value="DUF2922"/>
</dbReference>
<gene>
    <name evidence="1" type="ORF">cpu_13490</name>
</gene>
<name>A0A1L8CVG2_9THEO</name>
<keyword evidence="2" id="KW-1185">Reference proteome</keyword>
<protein>
    <recommendedName>
        <fullName evidence="3">DUF2922 domain-containing protein</fullName>
    </recommendedName>
</protein>
<evidence type="ECO:0008006" key="3">
    <source>
        <dbReference type="Google" id="ProtNLM"/>
    </source>
</evidence>
<evidence type="ECO:0000313" key="2">
    <source>
        <dbReference type="Proteomes" id="UP000187485"/>
    </source>
</evidence>
<sequence length="68" mass="7423">MKVLEMIFQNQQGKNVTIRVQEPKGGLTKGEVDAAMNLILTKNIFTSSGGDLAGLKGSRIVERNVTEF</sequence>
<dbReference type="EMBL" id="BDJK01000020">
    <property type="protein sequence ID" value="GAV22839.1"/>
    <property type="molecule type" value="Genomic_DNA"/>
</dbReference>
<dbReference type="STRING" id="870242.cpu_13490"/>
<dbReference type="Pfam" id="PF11148">
    <property type="entry name" value="DUF2922"/>
    <property type="match status" value="1"/>
</dbReference>
<accession>A0A1L8CVG2</accession>
<dbReference type="Proteomes" id="UP000187485">
    <property type="component" value="Unassembled WGS sequence"/>
</dbReference>
<dbReference type="AlphaFoldDB" id="A0A1L8CVG2"/>
<proteinExistence type="predicted"/>
<organism evidence="1 2">
    <name type="scientific">Carboxydothermus pertinax</name>
    <dbReference type="NCBI Taxonomy" id="870242"/>
    <lineage>
        <taxon>Bacteria</taxon>
        <taxon>Bacillati</taxon>
        <taxon>Bacillota</taxon>
        <taxon>Clostridia</taxon>
        <taxon>Thermoanaerobacterales</taxon>
        <taxon>Thermoanaerobacteraceae</taxon>
        <taxon>Carboxydothermus</taxon>
    </lineage>
</organism>
<dbReference type="RefSeq" id="WP_075859296.1">
    <property type="nucleotide sequence ID" value="NZ_BDJK01000020.1"/>
</dbReference>
<reference evidence="2" key="1">
    <citation type="submission" date="2016-12" db="EMBL/GenBank/DDBJ databases">
        <title>Draft Genome Sequences od Carboxydothermus pertinax and islandicus, Hydrogenogenic Carboxydotrophic Bacteria.</title>
        <authorList>
            <person name="Fukuyama Y."/>
            <person name="Ohmae K."/>
            <person name="Yoneda Y."/>
            <person name="Yoshida T."/>
            <person name="Sako Y."/>
        </authorList>
    </citation>
    <scope>NUCLEOTIDE SEQUENCE [LARGE SCALE GENOMIC DNA]</scope>
    <source>
        <strain evidence="2">Ug1</strain>
    </source>
</reference>
<evidence type="ECO:0000313" key="1">
    <source>
        <dbReference type="EMBL" id="GAV22839.1"/>
    </source>
</evidence>
<comment type="caution">
    <text evidence="1">The sequence shown here is derived from an EMBL/GenBank/DDBJ whole genome shotgun (WGS) entry which is preliminary data.</text>
</comment>